<evidence type="ECO:0000256" key="3">
    <source>
        <dbReference type="ARBA" id="ARBA00016337"/>
    </source>
</evidence>
<evidence type="ECO:0000256" key="2">
    <source>
        <dbReference type="ARBA" id="ARBA00011955"/>
    </source>
</evidence>
<evidence type="ECO:0000256" key="8">
    <source>
        <dbReference type="ARBA" id="ARBA00022723"/>
    </source>
</evidence>
<keyword evidence="10 18" id="KW-0274">FAD</keyword>
<dbReference type="GO" id="GO:0046872">
    <property type="term" value="F:metal ion binding"/>
    <property type="evidence" value="ECO:0007669"/>
    <property type="project" value="UniProtKB-UniRule"/>
</dbReference>
<evidence type="ECO:0000256" key="17">
    <source>
        <dbReference type="ARBA" id="ARBA00060485"/>
    </source>
</evidence>
<keyword evidence="22" id="KW-1185">Reference proteome</keyword>
<evidence type="ECO:0000256" key="4">
    <source>
        <dbReference type="ARBA" id="ARBA00022475"/>
    </source>
</evidence>
<evidence type="ECO:0000256" key="19">
    <source>
        <dbReference type="PIRSR" id="PIRSR006268-2"/>
    </source>
</evidence>
<keyword evidence="14 20" id="KW-0449">Lipoprotein</keyword>
<dbReference type="Gene3D" id="3.10.520.10">
    <property type="entry name" value="ApbE-like domains"/>
    <property type="match status" value="1"/>
</dbReference>
<feature type="binding site" evidence="19">
    <location>
        <position position="300"/>
    </location>
    <ligand>
        <name>Mg(2+)</name>
        <dbReference type="ChEBI" id="CHEBI:18420"/>
    </ligand>
</feature>
<dbReference type="GO" id="GO:0005886">
    <property type="term" value="C:plasma membrane"/>
    <property type="evidence" value="ECO:0007669"/>
    <property type="project" value="UniProtKB-SubCell"/>
</dbReference>
<keyword evidence="7 18" id="KW-0808">Transferase</keyword>
<dbReference type="PIRSF" id="PIRSF006268">
    <property type="entry name" value="ApbE"/>
    <property type="match status" value="1"/>
</dbReference>
<keyword evidence="8 18" id="KW-0479">Metal-binding</keyword>
<evidence type="ECO:0000256" key="6">
    <source>
        <dbReference type="ARBA" id="ARBA00022630"/>
    </source>
</evidence>
<dbReference type="InterPro" id="IPR024932">
    <property type="entry name" value="ApbE"/>
</dbReference>
<evidence type="ECO:0000256" key="13">
    <source>
        <dbReference type="ARBA" id="ARBA00023139"/>
    </source>
</evidence>
<evidence type="ECO:0000256" key="16">
    <source>
        <dbReference type="ARBA" id="ARBA00048540"/>
    </source>
</evidence>
<keyword evidence="4" id="KW-1003">Cell membrane</keyword>
<sequence>MNLKSRYIGILALVTALFVAACEKAPEQISLEGKTMGTTYHIKYIDDGKVSNLPSPEKIQEALDKLLVDVNDQMSTYQKDSVISQFNSSEEINKPFLISDDFAKVVKEGIKLNDVTEGALDITIGRLVNLWGFGPDKRLNREPSAEKIAEYAKSVGIHNIELTVNNGQTFLIKKEPHVYIDLSSIAKGFGVDKLSEYFEQLNVANYLVEIGGEIRGKGKNLSGTDWRISIEKPEFTQGTTSQIVVPLHNLAMATSGNYRNYFEDENGDRLSHIIDPKILRPISHNLASVTVFSDKTMTADGLATGLFVLGPEKALEIAEKEELAIFLIIKTEQGYTTEMSSKFKKLTEQQ</sequence>
<dbReference type="RefSeq" id="WP_121122766.1">
    <property type="nucleotide sequence ID" value="NZ_CP016604.1"/>
</dbReference>
<dbReference type="Pfam" id="PF02424">
    <property type="entry name" value="ApbE"/>
    <property type="match status" value="1"/>
</dbReference>
<dbReference type="OrthoDB" id="9778595at2"/>
<dbReference type="PANTHER" id="PTHR30040">
    <property type="entry name" value="THIAMINE BIOSYNTHESIS LIPOPROTEIN APBE"/>
    <property type="match status" value="1"/>
</dbReference>
<dbReference type="PROSITE" id="PS51257">
    <property type="entry name" value="PROKAR_LIPOPROTEIN"/>
    <property type="match status" value="1"/>
</dbReference>
<evidence type="ECO:0000256" key="20">
    <source>
        <dbReference type="RuleBase" id="RU363002"/>
    </source>
</evidence>
<comment type="subcellular location">
    <subcellularLocation>
        <location evidence="17 20">Cell inner membrane</location>
        <topology evidence="17 20">Lipid-anchor</topology>
        <orientation evidence="17 20">Periplasmic side</orientation>
    </subcellularLocation>
</comment>
<comment type="function">
    <text evidence="20">Flavin transferase that catalyzes the transfer of the FMN moiety of FAD and its covalent binding to the hydroxyl group of a threonine residue in a target flavoprotein.</text>
</comment>
<comment type="caution">
    <text evidence="21">The sequence shown here is derived from an EMBL/GenBank/DDBJ whole genome shotgun (WGS) entry which is preliminary data.</text>
</comment>
<dbReference type="AlphaFoldDB" id="A0A420XHF9"/>
<evidence type="ECO:0000256" key="10">
    <source>
        <dbReference type="ARBA" id="ARBA00022827"/>
    </source>
</evidence>
<dbReference type="PANTHER" id="PTHR30040:SF2">
    <property type="entry name" value="FAD:PROTEIN FMN TRANSFERASE"/>
    <property type="match status" value="1"/>
</dbReference>
<gene>
    <name evidence="21" type="ORF">DES31_1057</name>
</gene>
<dbReference type="FunFam" id="3.10.520.10:FF:000001">
    <property type="entry name" value="FAD:protein FMN transferase"/>
    <property type="match status" value="1"/>
</dbReference>
<evidence type="ECO:0000313" key="21">
    <source>
        <dbReference type="EMBL" id="RKR72890.1"/>
    </source>
</evidence>
<keyword evidence="5 20" id="KW-0997">Cell inner membrane</keyword>
<keyword evidence="9 20" id="KW-0732">Signal</keyword>
<evidence type="ECO:0000313" key="22">
    <source>
        <dbReference type="Proteomes" id="UP000280099"/>
    </source>
</evidence>
<dbReference type="Proteomes" id="UP000280099">
    <property type="component" value="Unassembled WGS sequence"/>
</dbReference>
<keyword evidence="6 18" id="KW-0285">Flavoprotein</keyword>
<evidence type="ECO:0000256" key="12">
    <source>
        <dbReference type="ARBA" id="ARBA00023136"/>
    </source>
</evidence>
<evidence type="ECO:0000256" key="18">
    <source>
        <dbReference type="PIRNR" id="PIRNR006268"/>
    </source>
</evidence>
<dbReference type="InterPro" id="IPR003374">
    <property type="entry name" value="ApbE-like_sf"/>
</dbReference>
<keyword evidence="11 18" id="KW-0460">Magnesium</keyword>
<accession>A0A420XHF9</accession>
<feature type="binding site" evidence="19">
    <location>
        <position position="304"/>
    </location>
    <ligand>
        <name>Mg(2+)</name>
        <dbReference type="ChEBI" id="CHEBI:18420"/>
    </ligand>
</feature>
<dbReference type="GO" id="GO:0016740">
    <property type="term" value="F:transferase activity"/>
    <property type="evidence" value="ECO:0007669"/>
    <property type="project" value="UniProtKB-UniRule"/>
</dbReference>
<dbReference type="EC" id="2.7.1.180" evidence="2 18"/>
<proteinExistence type="inferred from homology"/>
<feature type="binding site" evidence="19">
    <location>
        <position position="184"/>
    </location>
    <ligand>
        <name>Mg(2+)</name>
        <dbReference type="ChEBI" id="CHEBI:18420"/>
    </ligand>
</feature>
<protein>
    <recommendedName>
        <fullName evidence="3 18">FAD:protein FMN transferase</fullName>
        <ecNumber evidence="2 18">2.7.1.180</ecNumber>
    </recommendedName>
    <alternativeName>
        <fullName evidence="15 18">Flavin transferase</fullName>
    </alternativeName>
</protein>
<keyword evidence="13" id="KW-0564">Palmitate</keyword>
<evidence type="ECO:0000256" key="11">
    <source>
        <dbReference type="ARBA" id="ARBA00022842"/>
    </source>
</evidence>
<reference evidence="21 22" key="1">
    <citation type="submission" date="2018-10" db="EMBL/GenBank/DDBJ databases">
        <title>Genomic Encyclopedia of Type Strains, Phase IV (KMG-IV): sequencing the most valuable type-strain genomes for metagenomic binning, comparative biology and taxonomic classification.</title>
        <authorList>
            <person name="Goeker M."/>
        </authorList>
    </citation>
    <scope>NUCLEOTIDE SEQUENCE [LARGE SCALE GENOMIC DNA]</scope>
    <source>
        <strain evidence="21 22">DSM 23800</strain>
    </source>
</reference>
<evidence type="ECO:0000256" key="1">
    <source>
        <dbReference type="ARBA" id="ARBA00008282"/>
    </source>
</evidence>
<feature type="chain" id="PRO_5018818295" description="FAD:protein FMN transferase" evidence="20">
    <location>
        <begin position="22"/>
        <end position="350"/>
    </location>
</feature>
<evidence type="ECO:0000256" key="5">
    <source>
        <dbReference type="ARBA" id="ARBA00022519"/>
    </source>
</evidence>
<evidence type="ECO:0000256" key="14">
    <source>
        <dbReference type="ARBA" id="ARBA00023288"/>
    </source>
</evidence>
<dbReference type="SUPFAM" id="SSF143631">
    <property type="entry name" value="ApbE-like"/>
    <property type="match status" value="1"/>
</dbReference>
<evidence type="ECO:0000256" key="9">
    <source>
        <dbReference type="ARBA" id="ARBA00022729"/>
    </source>
</evidence>
<name>A0A420XHF9_9PAST</name>
<dbReference type="EMBL" id="RBJC01000005">
    <property type="protein sequence ID" value="RKR72890.1"/>
    <property type="molecule type" value="Genomic_DNA"/>
</dbReference>
<comment type="catalytic activity">
    <reaction evidence="16 18 20">
        <text>L-threonyl-[protein] + FAD = FMN-L-threonyl-[protein] + AMP + H(+)</text>
        <dbReference type="Rhea" id="RHEA:36847"/>
        <dbReference type="Rhea" id="RHEA-COMP:11060"/>
        <dbReference type="Rhea" id="RHEA-COMP:11061"/>
        <dbReference type="ChEBI" id="CHEBI:15378"/>
        <dbReference type="ChEBI" id="CHEBI:30013"/>
        <dbReference type="ChEBI" id="CHEBI:57692"/>
        <dbReference type="ChEBI" id="CHEBI:74257"/>
        <dbReference type="ChEBI" id="CHEBI:456215"/>
        <dbReference type="EC" id="2.7.1.180"/>
    </reaction>
</comment>
<organism evidence="21 22">
    <name type="scientific">Otariodibacter oris</name>
    <dbReference type="NCBI Taxonomy" id="1032623"/>
    <lineage>
        <taxon>Bacteria</taxon>
        <taxon>Pseudomonadati</taxon>
        <taxon>Pseudomonadota</taxon>
        <taxon>Gammaproteobacteria</taxon>
        <taxon>Pasteurellales</taxon>
        <taxon>Pasteurellaceae</taxon>
        <taxon>Otariodibacter</taxon>
    </lineage>
</organism>
<evidence type="ECO:0000256" key="7">
    <source>
        <dbReference type="ARBA" id="ARBA00022679"/>
    </source>
</evidence>
<comment type="cofactor">
    <cofactor evidence="19">
        <name>Mg(2+)</name>
        <dbReference type="ChEBI" id="CHEBI:18420"/>
    </cofactor>
    <cofactor evidence="19">
        <name>Mn(2+)</name>
        <dbReference type="ChEBI" id="CHEBI:29035"/>
    </cofactor>
    <text evidence="19">Magnesium. Can also use manganese.</text>
</comment>
<comment type="similarity">
    <text evidence="1 18 20">Belongs to the ApbE family.</text>
</comment>
<feature type="signal peptide" evidence="20">
    <location>
        <begin position="1"/>
        <end position="21"/>
    </location>
</feature>
<keyword evidence="12" id="KW-0472">Membrane</keyword>
<evidence type="ECO:0000256" key="15">
    <source>
        <dbReference type="ARBA" id="ARBA00031306"/>
    </source>
</evidence>